<dbReference type="GO" id="GO:0008732">
    <property type="term" value="F:L-allo-threonine aldolase activity"/>
    <property type="evidence" value="ECO:0007669"/>
    <property type="project" value="TreeGrafter"/>
</dbReference>
<keyword evidence="4" id="KW-0663">Pyridoxal phosphate</keyword>
<keyword evidence="9" id="KW-1185">Reference proteome</keyword>
<dbReference type="Pfam" id="PF01212">
    <property type="entry name" value="Beta_elim_lyase"/>
    <property type="match status" value="1"/>
</dbReference>
<proteinExistence type="inferred from homology"/>
<dbReference type="RefSeq" id="WP_169626164.1">
    <property type="nucleotide sequence ID" value="NZ_JABBNT010000004.1"/>
</dbReference>
<dbReference type="GO" id="GO:0005829">
    <property type="term" value="C:cytosol"/>
    <property type="evidence" value="ECO:0007669"/>
    <property type="project" value="TreeGrafter"/>
</dbReference>
<dbReference type="Gene3D" id="3.40.640.10">
    <property type="entry name" value="Type I PLP-dependent aspartate aminotransferase-like (Major domain)"/>
    <property type="match status" value="1"/>
</dbReference>
<comment type="similarity">
    <text evidence="2">Belongs to the threonine aldolase family.</text>
</comment>
<evidence type="ECO:0000256" key="6">
    <source>
        <dbReference type="PIRSR" id="PIRSR017617-1"/>
    </source>
</evidence>
<dbReference type="InterPro" id="IPR001597">
    <property type="entry name" value="ArAA_b-elim_lyase/Thr_aldolase"/>
</dbReference>
<evidence type="ECO:0000256" key="4">
    <source>
        <dbReference type="ARBA" id="ARBA00022898"/>
    </source>
</evidence>
<comment type="subunit">
    <text evidence="3">Homotetramer.</text>
</comment>
<dbReference type="GO" id="GO:0006567">
    <property type="term" value="P:L-threonine catabolic process"/>
    <property type="evidence" value="ECO:0007669"/>
    <property type="project" value="TreeGrafter"/>
</dbReference>
<dbReference type="PANTHER" id="PTHR48097:SF9">
    <property type="entry name" value="L-THREONINE ALDOLASE"/>
    <property type="match status" value="1"/>
</dbReference>
<feature type="modified residue" description="N6-(pyridoxal phosphate)lysine" evidence="6">
    <location>
        <position position="210"/>
    </location>
</feature>
<dbReference type="InterPro" id="IPR023603">
    <property type="entry name" value="Low_specificity_L-TA-like"/>
</dbReference>
<name>A0A7Y0E1Z5_9PROT</name>
<evidence type="ECO:0000259" key="7">
    <source>
        <dbReference type="Pfam" id="PF01212"/>
    </source>
</evidence>
<dbReference type="PIRSF" id="PIRSF017617">
    <property type="entry name" value="Thr_aldolase"/>
    <property type="match status" value="1"/>
</dbReference>
<reference evidence="8 9" key="1">
    <citation type="submission" date="2020-04" db="EMBL/GenBank/DDBJ databases">
        <title>Rhodospirillaceae bacterium KN72 isolated from deep sea.</title>
        <authorList>
            <person name="Zhang D.-C."/>
        </authorList>
    </citation>
    <scope>NUCLEOTIDE SEQUENCE [LARGE SCALE GENOMIC DNA]</scope>
    <source>
        <strain evidence="8 9">KN72</strain>
    </source>
</reference>
<evidence type="ECO:0000313" key="9">
    <source>
        <dbReference type="Proteomes" id="UP000539372"/>
    </source>
</evidence>
<dbReference type="AlphaFoldDB" id="A0A7Y0E1Z5"/>
<dbReference type="InterPro" id="IPR015421">
    <property type="entry name" value="PyrdxlP-dep_Trfase_major"/>
</dbReference>
<evidence type="ECO:0000256" key="1">
    <source>
        <dbReference type="ARBA" id="ARBA00001933"/>
    </source>
</evidence>
<dbReference type="FunFam" id="3.40.640.10:FF:000030">
    <property type="entry name" value="Low-specificity L-threonine aldolase"/>
    <property type="match status" value="1"/>
</dbReference>
<protein>
    <submittedName>
        <fullName evidence="8">Low specificity L-threonine aldolase</fullName>
    </submittedName>
</protein>
<sequence length="354" mass="36821">MAGSTQHSKIRIDLFSDTKTRPSPAMIQAMSQAEVGDEQALEDPTTLALENRAAALLGKEAALFLPSGTLCNQIAIQIHCRPGDAVLADKTSHIIGFEGGGAGATAGANILPLDGDRGVYTVDQACAALPAPGNRYAPRVTLLEVEQTANLGGGTVWAVDRIDALGELAQERGLALHIDGARLMNAVAATNVSAARFARAADSVWLDLSKGLGCPVGAVLAGSKDFIAEAWRIKQRMGGALRQSGYLAAAGLYAFDNNLDRLADDNANAKLFADGIADLPGIDLDPATVQTNIVLFHVTEAAKMNAVALAGELMEQGIRIGAFGPTMMRAVTHLDVTRAGVEDAVAAMRAALSK</sequence>
<evidence type="ECO:0000313" key="8">
    <source>
        <dbReference type="EMBL" id="NMM45784.1"/>
    </source>
</evidence>
<dbReference type="InterPro" id="IPR015424">
    <property type="entry name" value="PyrdxlP-dep_Trfase"/>
</dbReference>
<comment type="caution">
    <text evidence="8">The sequence shown here is derived from an EMBL/GenBank/DDBJ whole genome shotgun (WGS) entry which is preliminary data.</text>
</comment>
<evidence type="ECO:0000256" key="3">
    <source>
        <dbReference type="ARBA" id="ARBA00011881"/>
    </source>
</evidence>
<keyword evidence="5" id="KW-0456">Lyase</keyword>
<dbReference type="FunFam" id="3.90.1150.10:FF:000041">
    <property type="entry name" value="Low-specificity L-threonine aldolase"/>
    <property type="match status" value="1"/>
</dbReference>
<dbReference type="Gene3D" id="3.90.1150.10">
    <property type="entry name" value="Aspartate Aminotransferase, domain 1"/>
    <property type="match status" value="1"/>
</dbReference>
<dbReference type="Proteomes" id="UP000539372">
    <property type="component" value="Unassembled WGS sequence"/>
</dbReference>
<dbReference type="NCBIfam" id="NF041359">
    <property type="entry name" value="GntG_guanitoxin"/>
    <property type="match status" value="1"/>
</dbReference>
<gene>
    <name evidence="8" type="ORF">HH303_14905</name>
</gene>
<dbReference type="PANTHER" id="PTHR48097">
    <property type="entry name" value="L-THREONINE ALDOLASE-RELATED"/>
    <property type="match status" value="1"/>
</dbReference>
<evidence type="ECO:0000256" key="2">
    <source>
        <dbReference type="ARBA" id="ARBA00006966"/>
    </source>
</evidence>
<dbReference type="EMBL" id="JABBNT010000004">
    <property type="protein sequence ID" value="NMM45784.1"/>
    <property type="molecule type" value="Genomic_DNA"/>
</dbReference>
<accession>A0A7Y0E1Z5</accession>
<dbReference type="SUPFAM" id="SSF53383">
    <property type="entry name" value="PLP-dependent transferases"/>
    <property type="match status" value="1"/>
</dbReference>
<comment type="cofactor">
    <cofactor evidence="1">
        <name>pyridoxal 5'-phosphate</name>
        <dbReference type="ChEBI" id="CHEBI:597326"/>
    </cofactor>
</comment>
<evidence type="ECO:0000256" key="5">
    <source>
        <dbReference type="ARBA" id="ARBA00023239"/>
    </source>
</evidence>
<feature type="domain" description="Aromatic amino acid beta-eliminating lyase/threonine aldolase" evidence="7">
    <location>
        <begin position="13"/>
        <end position="297"/>
    </location>
</feature>
<dbReference type="GO" id="GO:0006545">
    <property type="term" value="P:glycine biosynthetic process"/>
    <property type="evidence" value="ECO:0007669"/>
    <property type="project" value="TreeGrafter"/>
</dbReference>
<organism evidence="8 9">
    <name type="scientific">Pacificispira spongiicola</name>
    <dbReference type="NCBI Taxonomy" id="2729598"/>
    <lineage>
        <taxon>Bacteria</taxon>
        <taxon>Pseudomonadati</taxon>
        <taxon>Pseudomonadota</taxon>
        <taxon>Alphaproteobacteria</taxon>
        <taxon>Rhodospirillales</taxon>
        <taxon>Rhodospirillaceae</taxon>
        <taxon>Pacificispira</taxon>
    </lineage>
</organism>
<dbReference type="InterPro" id="IPR015422">
    <property type="entry name" value="PyrdxlP-dep_Trfase_small"/>
</dbReference>